<evidence type="ECO:0000256" key="8">
    <source>
        <dbReference type="ARBA" id="ARBA00023229"/>
    </source>
</evidence>
<comment type="cofactor">
    <cofactor evidence="10">
        <name>Mn(2+)</name>
        <dbReference type="ChEBI" id="CHEBI:29035"/>
    </cofactor>
    <text evidence="10">Binds 1 Mn(2+) ion per subunit.</text>
</comment>
<gene>
    <name evidence="10" type="primary">idi</name>
    <name evidence="13" type="ORF">FBY41_2046</name>
</gene>
<feature type="domain" description="Nudix hydrolase" evidence="12">
    <location>
        <begin position="33"/>
        <end position="167"/>
    </location>
</feature>
<keyword evidence="5 10" id="KW-0479">Metal-binding</keyword>
<dbReference type="NCBIfam" id="NF002995">
    <property type="entry name" value="PRK03759.1"/>
    <property type="match status" value="1"/>
</dbReference>
<dbReference type="InterPro" id="IPR056375">
    <property type="entry name" value="Idi_bact"/>
</dbReference>
<keyword evidence="6 10" id="KW-0460">Magnesium</keyword>
<evidence type="ECO:0000256" key="6">
    <source>
        <dbReference type="ARBA" id="ARBA00022842"/>
    </source>
</evidence>
<protein>
    <recommendedName>
        <fullName evidence="3 10">Isopentenyl-diphosphate Delta-isomerase</fullName>
        <shortName evidence="10">IPP isomerase</shortName>
        <ecNumber evidence="3 10">5.3.3.2</ecNumber>
    </recommendedName>
    <alternativeName>
        <fullName evidence="10">IPP:DMAPP isomerase</fullName>
    </alternativeName>
    <alternativeName>
        <fullName evidence="10">Isopentenyl pyrophosphate isomerase</fullName>
    </alternativeName>
</protein>
<evidence type="ECO:0000256" key="4">
    <source>
        <dbReference type="ARBA" id="ARBA00022490"/>
    </source>
</evidence>
<dbReference type="Pfam" id="PF00293">
    <property type="entry name" value="NUDIX"/>
    <property type="match status" value="1"/>
</dbReference>
<dbReference type="InterPro" id="IPR000086">
    <property type="entry name" value="NUDIX_hydrolase_dom"/>
</dbReference>
<evidence type="ECO:0000259" key="12">
    <source>
        <dbReference type="PROSITE" id="PS51462"/>
    </source>
</evidence>
<comment type="subcellular location">
    <subcellularLocation>
        <location evidence="10">Cytoplasm</location>
    </subcellularLocation>
</comment>
<evidence type="ECO:0000256" key="7">
    <source>
        <dbReference type="ARBA" id="ARBA00023211"/>
    </source>
</evidence>
<dbReference type="GO" id="GO:0008299">
    <property type="term" value="P:isoprenoid biosynthetic process"/>
    <property type="evidence" value="ECO:0007669"/>
    <property type="project" value="UniProtKB-UniRule"/>
</dbReference>
<organism evidence="13 14">
    <name type="scientific">Humibacillus xanthopallidus</name>
    <dbReference type="NCBI Taxonomy" id="412689"/>
    <lineage>
        <taxon>Bacteria</taxon>
        <taxon>Bacillati</taxon>
        <taxon>Actinomycetota</taxon>
        <taxon>Actinomycetes</taxon>
        <taxon>Micrococcales</taxon>
        <taxon>Intrasporangiaceae</taxon>
        <taxon>Humibacillus</taxon>
    </lineage>
</organism>
<dbReference type="Proteomes" id="UP000316747">
    <property type="component" value="Unassembled WGS sequence"/>
</dbReference>
<evidence type="ECO:0000256" key="11">
    <source>
        <dbReference type="PIRSR" id="PIRSR018427-1"/>
    </source>
</evidence>
<feature type="active site" evidence="10 11">
    <location>
        <position position="118"/>
    </location>
</feature>
<keyword evidence="9 10" id="KW-0413">Isomerase</keyword>
<dbReference type="Gene3D" id="3.90.79.10">
    <property type="entry name" value="Nucleoside Triphosphate Pyrophosphohydrolase"/>
    <property type="match status" value="1"/>
</dbReference>
<dbReference type="AlphaFoldDB" id="A0A543HUI0"/>
<comment type="catalytic activity">
    <reaction evidence="10">
        <text>isopentenyl diphosphate = dimethylallyl diphosphate</text>
        <dbReference type="Rhea" id="RHEA:23284"/>
        <dbReference type="ChEBI" id="CHEBI:57623"/>
        <dbReference type="ChEBI" id="CHEBI:128769"/>
        <dbReference type="EC" id="5.3.3.2"/>
    </reaction>
</comment>
<evidence type="ECO:0000256" key="3">
    <source>
        <dbReference type="ARBA" id="ARBA00012057"/>
    </source>
</evidence>
<sequence length="213" mass="23273">MVGSEDEQVVLVAEDGSVLGTAPKATVHGLHTPLHLGFSCYVFDADDNLLVTRRAHDKRTFPGVWTNSFCGHPAPGEPLPYAVRRRAADELGLEVGEPRLVLPGFRYRAEMAGVVELELCPVLAVHVDREQPLQPRPVEVAEWAWEPWDDVLASIAGGREVSVWCREQVAQLESLGAPRTWPDASPDLLPAALRPPLVAAPTTNVGQLLDRWG</sequence>
<dbReference type="GO" id="GO:0050992">
    <property type="term" value="P:dimethylallyl diphosphate biosynthetic process"/>
    <property type="evidence" value="ECO:0007669"/>
    <property type="project" value="UniProtKB-UniRule"/>
</dbReference>
<dbReference type="CDD" id="cd02885">
    <property type="entry name" value="NUDIX_IPP_Isomerase"/>
    <property type="match status" value="1"/>
</dbReference>
<evidence type="ECO:0000256" key="5">
    <source>
        <dbReference type="ARBA" id="ARBA00022723"/>
    </source>
</evidence>
<evidence type="ECO:0000256" key="1">
    <source>
        <dbReference type="ARBA" id="ARBA00004826"/>
    </source>
</evidence>
<dbReference type="EMBL" id="VFPM01000002">
    <property type="protein sequence ID" value="TQM62023.1"/>
    <property type="molecule type" value="Genomic_DNA"/>
</dbReference>
<dbReference type="EC" id="5.3.3.2" evidence="3 10"/>
<evidence type="ECO:0000256" key="2">
    <source>
        <dbReference type="ARBA" id="ARBA00007579"/>
    </source>
</evidence>
<dbReference type="PIRSF" id="PIRSF018427">
    <property type="entry name" value="Isopntndiph_ism"/>
    <property type="match status" value="1"/>
</dbReference>
<dbReference type="GO" id="GO:0004452">
    <property type="term" value="F:isopentenyl-diphosphate delta-isomerase activity"/>
    <property type="evidence" value="ECO:0007669"/>
    <property type="project" value="UniProtKB-UniRule"/>
</dbReference>
<dbReference type="InterPro" id="IPR011876">
    <property type="entry name" value="IsopentenylPP_isomerase_typ1"/>
</dbReference>
<comment type="cofactor">
    <cofactor evidence="10">
        <name>Mg(2+)</name>
        <dbReference type="ChEBI" id="CHEBI:18420"/>
    </cofactor>
    <text evidence="10">Binds 1 Mg(2+) ion per subunit. The magnesium ion binds only when substrate is bound.</text>
</comment>
<proteinExistence type="inferred from homology"/>
<comment type="function">
    <text evidence="10">Catalyzes the 1,3-allylic rearrangement of the homoallylic substrate isopentenyl (IPP) to its highly electrophilic allylic isomer, dimethylallyl diphosphate (DMAPP).</text>
</comment>
<accession>A0A543HUI0</accession>
<evidence type="ECO:0000313" key="14">
    <source>
        <dbReference type="Proteomes" id="UP000316747"/>
    </source>
</evidence>
<dbReference type="NCBIfam" id="TIGR02150">
    <property type="entry name" value="IPP_isom_1"/>
    <property type="match status" value="1"/>
</dbReference>
<reference evidence="13 14" key="1">
    <citation type="submission" date="2019-06" db="EMBL/GenBank/DDBJ databases">
        <title>Genome sequencing of plant associated microbes to promote plant fitness in Sorghum bicolor and Oryza sativa.</title>
        <authorList>
            <person name="Coleman-Derr D."/>
        </authorList>
    </citation>
    <scope>NUCLEOTIDE SEQUENCE [LARGE SCALE GENOMIC DNA]</scope>
    <source>
        <strain evidence="13 14">KV-663</strain>
    </source>
</reference>
<dbReference type="RefSeq" id="WP_221629253.1">
    <property type="nucleotide sequence ID" value="NZ_VFPM01000002.1"/>
</dbReference>
<dbReference type="PANTHER" id="PTHR10885">
    <property type="entry name" value="ISOPENTENYL-DIPHOSPHATE DELTA-ISOMERASE"/>
    <property type="match status" value="1"/>
</dbReference>
<dbReference type="HAMAP" id="MF_00202">
    <property type="entry name" value="Idi"/>
    <property type="match status" value="1"/>
</dbReference>
<feature type="binding site" evidence="10">
    <location>
        <position position="35"/>
    </location>
    <ligand>
        <name>Mn(2+)</name>
        <dbReference type="ChEBI" id="CHEBI:29035"/>
    </ligand>
</feature>
<keyword evidence="4 10" id="KW-0963">Cytoplasm</keyword>
<dbReference type="GO" id="GO:0046872">
    <property type="term" value="F:metal ion binding"/>
    <property type="evidence" value="ECO:0007669"/>
    <property type="project" value="UniProtKB-KW"/>
</dbReference>
<feature type="binding site" evidence="10">
    <location>
        <position position="90"/>
    </location>
    <ligand>
        <name>Mg(2+)</name>
        <dbReference type="ChEBI" id="CHEBI:18420"/>
    </ligand>
</feature>
<keyword evidence="7 10" id="KW-0464">Manganese</keyword>
<dbReference type="UniPathway" id="UPA00059">
    <property type="reaction ID" value="UER00104"/>
</dbReference>
<evidence type="ECO:0000313" key="13">
    <source>
        <dbReference type="EMBL" id="TQM62023.1"/>
    </source>
</evidence>
<comment type="similarity">
    <text evidence="2 10">Belongs to the IPP isomerase type 1 family.</text>
</comment>
<dbReference type="InterPro" id="IPR015797">
    <property type="entry name" value="NUDIX_hydrolase-like_dom_sf"/>
</dbReference>
<feature type="binding site" evidence="10">
    <location>
        <position position="72"/>
    </location>
    <ligand>
        <name>Mn(2+)</name>
        <dbReference type="ChEBI" id="CHEBI:29035"/>
    </ligand>
</feature>
<name>A0A543HUI0_9MICO</name>
<evidence type="ECO:0000256" key="9">
    <source>
        <dbReference type="ARBA" id="ARBA00023235"/>
    </source>
</evidence>
<feature type="active site" evidence="10 11">
    <location>
        <position position="70"/>
    </location>
</feature>
<dbReference type="SUPFAM" id="SSF55811">
    <property type="entry name" value="Nudix"/>
    <property type="match status" value="1"/>
</dbReference>
<dbReference type="PANTHER" id="PTHR10885:SF0">
    <property type="entry name" value="ISOPENTENYL-DIPHOSPHATE DELTA-ISOMERASE"/>
    <property type="match status" value="1"/>
</dbReference>
<comment type="pathway">
    <text evidence="1 10">Isoprenoid biosynthesis; dimethylallyl diphosphate biosynthesis; dimethylallyl diphosphate from isopentenyl diphosphate: step 1/1.</text>
</comment>
<feature type="binding site" evidence="10">
    <location>
        <position position="118"/>
    </location>
    <ligand>
        <name>Mn(2+)</name>
        <dbReference type="ChEBI" id="CHEBI:29035"/>
    </ligand>
</feature>
<keyword evidence="8 10" id="KW-0414">Isoprene biosynthesis</keyword>
<dbReference type="PROSITE" id="PS51462">
    <property type="entry name" value="NUDIX"/>
    <property type="match status" value="1"/>
</dbReference>
<comment type="caution">
    <text evidence="13">The sequence shown here is derived from an EMBL/GenBank/DDBJ whole genome shotgun (WGS) entry which is preliminary data.</text>
</comment>
<evidence type="ECO:0000256" key="10">
    <source>
        <dbReference type="HAMAP-Rule" id="MF_00202"/>
    </source>
</evidence>
<keyword evidence="14" id="KW-1185">Reference proteome</keyword>
<feature type="binding site" evidence="10">
    <location>
        <position position="28"/>
    </location>
    <ligand>
        <name>Mn(2+)</name>
        <dbReference type="ChEBI" id="CHEBI:29035"/>
    </ligand>
</feature>
<dbReference type="GO" id="GO:0005737">
    <property type="term" value="C:cytoplasm"/>
    <property type="evidence" value="ECO:0007669"/>
    <property type="project" value="UniProtKB-SubCell"/>
</dbReference>
<feature type="binding site" evidence="10">
    <location>
        <position position="116"/>
    </location>
    <ligand>
        <name>Mn(2+)</name>
        <dbReference type="ChEBI" id="CHEBI:29035"/>
    </ligand>
</feature>